<protein>
    <submittedName>
        <fullName evidence="1">Uncharacterized protein</fullName>
    </submittedName>
</protein>
<sequence length="67" mass="7413">MLLPGIDFLSDGISKMGVSVDEWGKDEAAIQIGSRLGRIALSYLIDRSITKYQISLDYLQILPPRSS</sequence>
<reference evidence="1 2" key="1">
    <citation type="journal article" date="2016" name="Sci. Rep.">
        <title>Metabolic traits of an uncultured archaeal lineage -MSBL1- from brine pools of the Red Sea.</title>
        <authorList>
            <person name="Mwirichia R."/>
            <person name="Alam I."/>
            <person name="Rashid M."/>
            <person name="Vinu M."/>
            <person name="Ba-Alawi W."/>
            <person name="Anthony Kamau A."/>
            <person name="Kamanda Ngugi D."/>
            <person name="Goker M."/>
            <person name="Klenk H.P."/>
            <person name="Bajic V."/>
            <person name="Stingl U."/>
        </authorList>
    </citation>
    <scope>NUCLEOTIDE SEQUENCE [LARGE SCALE GENOMIC DNA]</scope>
    <source>
        <strain evidence="1">SCGC-AAA261F19</strain>
    </source>
</reference>
<accession>A0A133V6S8</accession>
<dbReference type="AlphaFoldDB" id="A0A133V6S8"/>
<name>A0A133V6S8_9EURY</name>
<evidence type="ECO:0000313" key="1">
    <source>
        <dbReference type="EMBL" id="KXB02137.1"/>
    </source>
</evidence>
<dbReference type="Proteomes" id="UP000070565">
    <property type="component" value="Unassembled WGS sequence"/>
</dbReference>
<gene>
    <name evidence="1" type="ORF">AKJ45_03680</name>
</gene>
<dbReference type="EMBL" id="LHXZ01000070">
    <property type="protein sequence ID" value="KXB02137.1"/>
    <property type="molecule type" value="Genomic_DNA"/>
</dbReference>
<comment type="caution">
    <text evidence="1">The sequence shown here is derived from an EMBL/GenBank/DDBJ whole genome shotgun (WGS) entry which is preliminary data.</text>
</comment>
<keyword evidence="2" id="KW-1185">Reference proteome</keyword>
<evidence type="ECO:0000313" key="2">
    <source>
        <dbReference type="Proteomes" id="UP000070565"/>
    </source>
</evidence>
<proteinExistence type="predicted"/>
<organism evidence="1 2">
    <name type="scientific">candidate division MSBL1 archaeon SCGC-AAA261F19</name>
    <dbReference type="NCBI Taxonomy" id="1698275"/>
    <lineage>
        <taxon>Archaea</taxon>
        <taxon>Methanobacteriati</taxon>
        <taxon>Methanobacteriota</taxon>
        <taxon>candidate division MSBL1</taxon>
    </lineage>
</organism>